<dbReference type="PANTHER" id="PTHR44303:SF2">
    <property type="entry name" value="DNAJ HOMOLOG SUBFAMILY C MEMBER 16"/>
    <property type="match status" value="1"/>
</dbReference>
<dbReference type="AlphaFoldDB" id="A0ABC8R3J7"/>
<gene>
    <name evidence="1" type="ORF">ILEXP_LOCUS5219</name>
</gene>
<dbReference type="Proteomes" id="UP001642360">
    <property type="component" value="Unassembled WGS sequence"/>
</dbReference>
<accession>A0ABC8R3J7</accession>
<comment type="caution">
    <text evidence="1">The sequence shown here is derived from an EMBL/GenBank/DDBJ whole genome shotgun (WGS) entry which is preliminary data.</text>
</comment>
<proteinExistence type="predicted"/>
<protein>
    <recommendedName>
        <fullName evidence="3">Thioredoxin-like protein</fullName>
    </recommendedName>
</protein>
<keyword evidence="2" id="KW-1185">Reference proteome</keyword>
<organism evidence="1 2">
    <name type="scientific">Ilex paraguariensis</name>
    <name type="common">yerba mate</name>
    <dbReference type="NCBI Taxonomy" id="185542"/>
    <lineage>
        <taxon>Eukaryota</taxon>
        <taxon>Viridiplantae</taxon>
        <taxon>Streptophyta</taxon>
        <taxon>Embryophyta</taxon>
        <taxon>Tracheophyta</taxon>
        <taxon>Spermatophyta</taxon>
        <taxon>Magnoliopsida</taxon>
        <taxon>eudicotyledons</taxon>
        <taxon>Gunneridae</taxon>
        <taxon>Pentapetalae</taxon>
        <taxon>asterids</taxon>
        <taxon>campanulids</taxon>
        <taxon>Aquifoliales</taxon>
        <taxon>Aquifoliaceae</taxon>
        <taxon>Ilex</taxon>
    </lineage>
</organism>
<reference evidence="1 2" key="1">
    <citation type="submission" date="2024-02" db="EMBL/GenBank/DDBJ databases">
        <authorList>
            <person name="Vignale AGUSTIN F."/>
            <person name="Sosa J E."/>
            <person name="Modenutti C."/>
        </authorList>
    </citation>
    <scope>NUCLEOTIDE SEQUENCE [LARGE SCALE GENOMIC DNA]</scope>
</reference>
<evidence type="ECO:0000313" key="2">
    <source>
        <dbReference type="Proteomes" id="UP001642360"/>
    </source>
</evidence>
<name>A0ABC8R3J7_9AQUA</name>
<evidence type="ECO:0008006" key="3">
    <source>
        <dbReference type="Google" id="ProtNLM"/>
    </source>
</evidence>
<dbReference type="PANTHER" id="PTHR44303">
    <property type="entry name" value="DNAJ HOMOLOG SUBFAMILY C MEMBER 16"/>
    <property type="match status" value="1"/>
</dbReference>
<sequence length="134" mass="15548">MAQNFLVKSARHKVKVIFISRTGERATPFVRQAAKNYWAYASFAFALWREEEATFWWNMFGVESAPAIVFLRDPGVKPVVYHGSVNNLWFLNIMGKNKHQDWVGFCSIKDYVATLVLIIVVLQSLEHPYQSIFF</sequence>
<evidence type="ECO:0000313" key="1">
    <source>
        <dbReference type="EMBL" id="CAK9138135.1"/>
    </source>
</evidence>
<dbReference type="EMBL" id="CAUOFW020000859">
    <property type="protein sequence ID" value="CAK9138135.1"/>
    <property type="molecule type" value="Genomic_DNA"/>
</dbReference>
<dbReference type="InterPro" id="IPR052448">
    <property type="entry name" value="DnaJ_C16_autophagy_reg"/>
</dbReference>